<dbReference type="CDD" id="cd17745">
    <property type="entry name" value="BRCT_p53bp1_rpt1"/>
    <property type="match status" value="1"/>
</dbReference>
<feature type="compositionally biased region" description="Basic and acidic residues" evidence="4">
    <location>
        <begin position="257"/>
        <end position="282"/>
    </location>
</feature>
<keyword evidence="7" id="KW-1185">Reference proteome</keyword>
<dbReference type="InterPro" id="IPR047250">
    <property type="entry name" value="BRCT_p53bp1-like_rpt2"/>
</dbReference>
<dbReference type="InterPro" id="IPR047249">
    <property type="entry name" value="BRCT_p53bp1-like_rpt1"/>
</dbReference>
<dbReference type="GO" id="GO:0005634">
    <property type="term" value="C:nucleus"/>
    <property type="evidence" value="ECO:0007669"/>
    <property type="project" value="UniProtKB-SubCell"/>
</dbReference>
<keyword evidence="3" id="KW-0539">Nucleus</keyword>
<evidence type="ECO:0000313" key="6">
    <source>
        <dbReference type="EMBL" id="GAV01213.1"/>
    </source>
</evidence>
<evidence type="ECO:0000313" key="7">
    <source>
        <dbReference type="Proteomes" id="UP000186922"/>
    </source>
</evidence>
<feature type="domain" description="BRCT" evidence="5">
    <location>
        <begin position="741"/>
        <end position="767"/>
    </location>
</feature>
<proteinExistence type="predicted"/>
<dbReference type="CDD" id="cd20384">
    <property type="entry name" value="Tudor_ZGPAT"/>
    <property type="match status" value="1"/>
</dbReference>
<organism evidence="6 7">
    <name type="scientific">Ramazzottius varieornatus</name>
    <name type="common">Water bear</name>
    <name type="synonym">Tardigrade</name>
    <dbReference type="NCBI Taxonomy" id="947166"/>
    <lineage>
        <taxon>Eukaryota</taxon>
        <taxon>Metazoa</taxon>
        <taxon>Ecdysozoa</taxon>
        <taxon>Tardigrada</taxon>
        <taxon>Eutardigrada</taxon>
        <taxon>Parachela</taxon>
        <taxon>Hypsibioidea</taxon>
        <taxon>Ramazzottiidae</taxon>
        <taxon>Ramazzottius</taxon>
    </lineage>
</organism>
<protein>
    <recommendedName>
        <fullName evidence="5">BRCT domain-containing protein</fullName>
    </recommendedName>
</protein>
<dbReference type="PANTHER" id="PTHR15321">
    <property type="entry name" value="TUMOR SUPPRESSOR P53-BINDING PROTEIN 1"/>
    <property type="match status" value="1"/>
</dbReference>
<feature type="region of interest" description="Disordered" evidence="4">
    <location>
        <begin position="469"/>
        <end position="556"/>
    </location>
</feature>
<dbReference type="InterPro" id="IPR036420">
    <property type="entry name" value="BRCT_dom_sf"/>
</dbReference>
<dbReference type="InterPro" id="IPR001357">
    <property type="entry name" value="BRCT_dom"/>
</dbReference>
<dbReference type="CDD" id="cd17724">
    <property type="entry name" value="BRCT_p53bp1_rpt2"/>
    <property type="match status" value="1"/>
</dbReference>
<evidence type="ECO:0000256" key="1">
    <source>
        <dbReference type="ARBA" id="ARBA00004123"/>
    </source>
</evidence>
<evidence type="ECO:0000256" key="3">
    <source>
        <dbReference type="ARBA" id="ARBA00023242"/>
    </source>
</evidence>
<dbReference type="SUPFAM" id="SSF52113">
    <property type="entry name" value="BRCT domain"/>
    <property type="match status" value="2"/>
</dbReference>
<feature type="compositionally biased region" description="Basic and acidic residues" evidence="4">
    <location>
        <begin position="318"/>
        <end position="329"/>
    </location>
</feature>
<dbReference type="GO" id="GO:0000077">
    <property type="term" value="P:DNA damage checkpoint signaling"/>
    <property type="evidence" value="ECO:0007669"/>
    <property type="project" value="TreeGrafter"/>
</dbReference>
<dbReference type="PROSITE" id="PS50172">
    <property type="entry name" value="BRCT"/>
    <property type="match status" value="2"/>
</dbReference>
<accession>A0A1D1VM57</accession>
<evidence type="ECO:0000256" key="4">
    <source>
        <dbReference type="SAM" id="MobiDB-lite"/>
    </source>
</evidence>
<dbReference type="STRING" id="947166.A0A1D1VM57"/>
<dbReference type="Proteomes" id="UP000186922">
    <property type="component" value="Unassembled WGS sequence"/>
</dbReference>
<feature type="region of interest" description="Disordered" evidence="4">
    <location>
        <begin position="1"/>
        <end position="40"/>
    </location>
</feature>
<comment type="caution">
    <text evidence="6">The sequence shown here is derived from an EMBL/GenBank/DDBJ whole genome shotgun (WGS) entry which is preliminary data.</text>
</comment>
<dbReference type="AlphaFoldDB" id="A0A1D1VM57"/>
<dbReference type="GO" id="GO:0042393">
    <property type="term" value="F:histone binding"/>
    <property type="evidence" value="ECO:0007669"/>
    <property type="project" value="TreeGrafter"/>
</dbReference>
<dbReference type="Gene3D" id="2.30.30.140">
    <property type="match status" value="1"/>
</dbReference>
<evidence type="ECO:0000256" key="2">
    <source>
        <dbReference type="ARBA" id="ARBA00022763"/>
    </source>
</evidence>
<feature type="region of interest" description="Disordered" evidence="4">
    <location>
        <begin position="257"/>
        <end position="340"/>
    </location>
</feature>
<reference evidence="6 7" key="1">
    <citation type="journal article" date="2016" name="Nat. Commun.">
        <title>Extremotolerant tardigrade genome and improved radiotolerance of human cultured cells by tardigrade-unique protein.</title>
        <authorList>
            <person name="Hashimoto T."/>
            <person name="Horikawa D.D."/>
            <person name="Saito Y."/>
            <person name="Kuwahara H."/>
            <person name="Kozuka-Hata H."/>
            <person name="Shin-I T."/>
            <person name="Minakuchi Y."/>
            <person name="Ohishi K."/>
            <person name="Motoyama A."/>
            <person name="Aizu T."/>
            <person name="Enomoto A."/>
            <person name="Kondo K."/>
            <person name="Tanaka S."/>
            <person name="Hara Y."/>
            <person name="Koshikawa S."/>
            <person name="Sagara H."/>
            <person name="Miura T."/>
            <person name="Yokobori S."/>
            <person name="Miyagawa K."/>
            <person name="Suzuki Y."/>
            <person name="Kubo T."/>
            <person name="Oyama M."/>
            <person name="Kohara Y."/>
            <person name="Fujiyama A."/>
            <person name="Arakawa K."/>
            <person name="Katayama T."/>
            <person name="Toyoda A."/>
            <person name="Kunieda T."/>
        </authorList>
    </citation>
    <scope>NUCLEOTIDE SEQUENCE [LARGE SCALE GENOMIC DNA]</scope>
    <source>
        <strain evidence="6 7">YOKOZUNA-1</strain>
    </source>
</reference>
<feature type="domain" description="BRCT" evidence="5">
    <location>
        <begin position="549"/>
        <end position="637"/>
    </location>
</feature>
<dbReference type="SMART" id="SM00292">
    <property type="entry name" value="BRCT"/>
    <property type="match status" value="1"/>
</dbReference>
<comment type="subcellular location">
    <subcellularLocation>
        <location evidence="1">Nucleus</location>
    </subcellularLocation>
</comment>
<dbReference type="Pfam" id="PF00533">
    <property type="entry name" value="BRCT"/>
    <property type="match status" value="1"/>
</dbReference>
<name>A0A1D1VM57_RAMVA</name>
<feature type="compositionally biased region" description="Basic and acidic residues" evidence="4">
    <location>
        <begin position="494"/>
        <end position="503"/>
    </location>
</feature>
<gene>
    <name evidence="6" type="primary">RvY_11957-1</name>
    <name evidence="6" type="synonym">RvY_11957.1</name>
    <name evidence="6" type="ORF">RvY_11957</name>
</gene>
<dbReference type="OrthoDB" id="129353at2759"/>
<keyword evidence="2" id="KW-0227">DNA damage</keyword>
<dbReference type="Gene3D" id="3.40.50.10190">
    <property type="entry name" value="BRCT domain"/>
    <property type="match status" value="2"/>
</dbReference>
<evidence type="ECO:0000259" key="5">
    <source>
        <dbReference type="PROSITE" id="PS50172"/>
    </source>
</evidence>
<feature type="region of interest" description="Disordered" evidence="4">
    <location>
        <begin position="70"/>
        <end position="89"/>
    </location>
</feature>
<dbReference type="EMBL" id="BDGG01000007">
    <property type="protein sequence ID" value="GAV01213.1"/>
    <property type="molecule type" value="Genomic_DNA"/>
</dbReference>
<dbReference type="Pfam" id="PF18428">
    <property type="entry name" value="BRCT_3"/>
    <property type="match status" value="1"/>
</dbReference>
<dbReference type="InterPro" id="IPR047252">
    <property type="entry name" value="TP53BP1-like"/>
</dbReference>
<sequence>MDDMDVPQNGRHDDTMEAAEEETSRHSGTASGDGKPYRTGMCVREVVIVETFRRETRTKEYYEDGKLMFASKPAVNEESQDDKKTSHNVSAISTAKFQTAKAETGGVGTLSDEKKTGSADAQKNGRINGPEQSKSPIAPYVFAKYSDNVYYLAQVLPKSDSHSGTVTVKFSDSNDELKVKEASVLQPKEWLQPGRAVLVRDKRRDDVEMDFEEAVIKRVIREEGKPPRYAVRLVSEGEDTKVTREVAISEIGIEENEVWKHQDGNQEPKSEVTKMKKEDGRNTETPPTDRGTAKKTNGARCDRGKSTTTSAAAHKMKKSTDARTSRDTRSPSALSSAVEEDRKTFRIGKIQYHKDEHVFSKWAMDDRWYAGIIEGVERSRFQVKWCETGAIDKVVPDLIVRAKDVLVKGAPIHTFSEGKQFYDDGHVESYSENGQHLCVDKRGVVKPKPFEVMMMENNDIKLAKKLAKELGGSSKDPKSTSAAKEPKSATATSTRERTTEKSATRQSRSVKRPRSPTPESIPPSRSARKSMKRDADAETGLTSPAEATSGRPPLRNCSFIVTNGSSDPSFIRDDLVEMIDMLGGAVLAEFDSLAECGGNKFLVAPNCCRTAKYLQCLAANFPCVSHKWILDTNEAQETGSDTPSFEKYRLPAGKAAGEIEKDQLVKWKPRKILLDNFRVGLLGKPSFVKVWSSTFRAGKAAEPVIIEGNMLDGEDLPSLECIMSETAEFPALLRRAAVQKDIPIVTVEWIIQTLIHGEKQAFDEYLYEELE</sequence>
<feature type="region of interest" description="Disordered" evidence="4">
    <location>
        <begin position="99"/>
        <end position="135"/>
    </location>
</feature>
<dbReference type="GO" id="GO:0045944">
    <property type="term" value="P:positive regulation of transcription by RNA polymerase II"/>
    <property type="evidence" value="ECO:0007669"/>
    <property type="project" value="TreeGrafter"/>
</dbReference>
<dbReference type="PANTHER" id="PTHR15321:SF3">
    <property type="entry name" value="TP53-BINDING PROTEIN 1"/>
    <property type="match status" value="1"/>
</dbReference>